<gene>
    <name evidence="2" type="ORF">LCGC14_2485500</name>
</gene>
<dbReference type="InterPro" id="IPR002514">
    <property type="entry name" value="Transposase_8"/>
</dbReference>
<evidence type="ECO:0008006" key="3">
    <source>
        <dbReference type="Google" id="ProtNLM"/>
    </source>
</evidence>
<dbReference type="PANTHER" id="PTHR33215:SF13">
    <property type="entry name" value="PROTEIN DISTAL ANTENNA"/>
    <property type="match status" value="1"/>
</dbReference>
<dbReference type="Pfam" id="PF01527">
    <property type="entry name" value="HTH_Tnp_1"/>
    <property type="match status" value="1"/>
</dbReference>
<dbReference type="GO" id="GO:0003677">
    <property type="term" value="F:DNA binding"/>
    <property type="evidence" value="ECO:0007669"/>
    <property type="project" value="InterPro"/>
</dbReference>
<accession>A0A0F9BU51</accession>
<reference evidence="2" key="1">
    <citation type="journal article" date="2015" name="Nature">
        <title>Complex archaea that bridge the gap between prokaryotes and eukaryotes.</title>
        <authorList>
            <person name="Spang A."/>
            <person name="Saw J.H."/>
            <person name="Jorgensen S.L."/>
            <person name="Zaremba-Niedzwiedzka K."/>
            <person name="Martijn J."/>
            <person name="Lind A.E."/>
            <person name="van Eijk R."/>
            <person name="Schleper C."/>
            <person name="Guy L."/>
            <person name="Ettema T.J."/>
        </authorList>
    </citation>
    <scope>NUCLEOTIDE SEQUENCE</scope>
</reference>
<dbReference type="EMBL" id="LAZR01039257">
    <property type="protein sequence ID" value="KKL17442.1"/>
    <property type="molecule type" value="Genomic_DNA"/>
</dbReference>
<sequence>MSINRKHYTAEFKMEAVQLAQELGNVAQAARDLGIHESVLHRWKRQLAGYGDEAFPGNGQLRSDAETLRQLRRENEILRQEREILKKTLSIFAQPRSRNTSS</sequence>
<dbReference type="GO" id="GO:0004803">
    <property type="term" value="F:transposase activity"/>
    <property type="evidence" value="ECO:0007669"/>
    <property type="project" value="InterPro"/>
</dbReference>
<name>A0A0F9BU51_9ZZZZ</name>
<dbReference type="InterPro" id="IPR051839">
    <property type="entry name" value="RD_transcriptional_regulator"/>
</dbReference>
<dbReference type="AlphaFoldDB" id="A0A0F9BU51"/>
<dbReference type="Gene3D" id="1.10.10.60">
    <property type="entry name" value="Homeodomain-like"/>
    <property type="match status" value="1"/>
</dbReference>
<protein>
    <recommendedName>
        <fullName evidence="3">Transposase</fullName>
    </recommendedName>
</protein>
<proteinExistence type="predicted"/>
<keyword evidence="1" id="KW-0175">Coiled coil</keyword>
<dbReference type="InterPro" id="IPR009057">
    <property type="entry name" value="Homeodomain-like_sf"/>
</dbReference>
<organism evidence="2">
    <name type="scientific">marine sediment metagenome</name>
    <dbReference type="NCBI Taxonomy" id="412755"/>
    <lineage>
        <taxon>unclassified sequences</taxon>
        <taxon>metagenomes</taxon>
        <taxon>ecological metagenomes</taxon>
    </lineage>
</organism>
<dbReference type="GO" id="GO:0006313">
    <property type="term" value="P:DNA transposition"/>
    <property type="evidence" value="ECO:0007669"/>
    <property type="project" value="InterPro"/>
</dbReference>
<comment type="caution">
    <text evidence="2">The sequence shown here is derived from an EMBL/GenBank/DDBJ whole genome shotgun (WGS) entry which is preliminary data.</text>
</comment>
<feature type="coiled-coil region" evidence="1">
    <location>
        <begin position="61"/>
        <end position="88"/>
    </location>
</feature>
<dbReference type="PANTHER" id="PTHR33215">
    <property type="entry name" value="PROTEIN DISTAL ANTENNA"/>
    <property type="match status" value="1"/>
</dbReference>
<evidence type="ECO:0000256" key="1">
    <source>
        <dbReference type="SAM" id="Coils"/>
    </source>
</evidence>
<evidence type="ECO:0000313" key="2">
    <source>
        <dbReference type="EMBL" id="KKL17442.1"/>
    </source>
</evidence>
<dbReference type="SUPFAM" id="SSF46689">
    <property type="entry name" value="Homeodomain-like"/>
    <property type="match status" value="1"/>
</dbReference>